<feature type="region of interest" description="Disordered" evidence="1">
    <location>
        <begin position="117"/>
        <end position="145"/>
    </location>
</feature>
<evidence type="ECO:0000313" key="2">
    <source>
        <dbReference type="EMBL" id="KAF2672545.1"/>
    </source>
</evidence>
<name>A0A6A6UJU5_9PEZI</name>
<reference evidence="2" key="1">
    <citation type="journal article" date="2020" name="Stud. Mycol.">
        <title>101 Dothideomycetes genomes: a test case for predicting lifestyles and emergence of pathogens.</title>
        <authorList>
            <person name="Haridas S."/>
            <person name="Albert R."/>
            <person name="Binder M."/>
            <person name="Bloem J."/>
            <person name="Labutti K."/>
            <person name="Salamov A."/>
            <person name="Andreopoulos B."/>
            <person name="Baker S."/>
            <person name="Barry K."/>
            <person name="Bills G."/>
            <person name="Bluhm B."/>
            <person name="Cannon C."/>
            <person name="Castanera R."/>
            <person name="Culley D."/>
            <person name="Daum C."/>
            <person name="Ezra D."/>
            <person name="Gonzalez J."/>
            <person name="Henrissat B."/>
            <person name="Kuo A."/>
            <person name="Liang C."/>
            <person name="Lipzen A."/>
            <person name="Lutzoni F."/>
            <person name="Magnuson J."/>
            <person name="Mondo S."/>
            <person name="Nolan M."/>
            <person name="Ohm R."/>
            <person name="Pangilinan J."/>
            <person name="Park H.-J."/>
            <person name="Ramirez L."/>
            <person name="Alfaro M."/>
            <person name="Sun H."/>
            <person name="Tritt A."/>
            <person name="Yoshinaga Y."/>
            <person name="Zwiers L.-H."/>
            <person name="Turgeon B."/>
            <person name="Goodwin S."/>
            <person name="Spatafora J."/>
            <person name="Crous P."/>
            <person name="Grigoriev I."/>
        </authorList>
    </citation>
    <scope>NUCLEOTIDE SEQUENCE</scope>
    <source>
        <strain evidence="2">CBS 115976</strain>
    </source>
</reference>
<dbReference type="EMBL" id="MU004231">
    <property type="protein sequence ID" value="KAF2672545.1"/>
    <property type="molecule type" value="Genomic_DNA"/>
</dbReference>
<keyword evidence="3" id="KW-1185">Reference proteome</keyword>
<accession>A0A6A6UJU5</accession>
<sequence length="195" mass="21330">MPASMYGFEEIMIHGDCPEAPEFVCQSRGDKRGPRPTSRRRQWREYRSMKANGGDVSPKGSPESGSSASVGLAKADDSVREGQRKKKVRDGCGVVKCAASSSKEMARDVRAGSRLMAENDGEAASDVEKSACASKKQMKRNGDEVDAAGSRLVRVRSRLMAENDCEAASDVENVRRNNARRIWWLRCAASGRKAD</sequence>
<feature type="region of interest" description="Disordered" evidence="1">
    <location>
        <begin position="20"/>
        <end position="86"/>
    </location>
</feature>
<protein>
    <submittedName>
        <fullName evidence="2">Uncharacterized protein</fullName>
    </submittedName>
</protein>
<proteinExistence type="predicted"/>
<evidence type="ECO:0000256" key="1">
    <source>
        <dbReference type="SAM" id="MobiDB-lite"/>
    </source>
</evidence>
<dbReference type="AlphaFoldDB" id="A0A6A6UJU5"/>
<dbReference type="Proteomes" id="UP000799302">
    <property type="component" value="Unassembled WGS sequence"/>
</dbReference>
<evidence type="ECO:0000313" key="3">
    <source>
        <dbReference type="Proteomes" id="UP000799302"/>
    </source>
</evidence>
<gene>
    <name evidence="2" type="ORF">BT63DRAFT_466112</name>
</gene>
<organism evidence="2 3">
    <name type="scientific">Microthyrium microscopicum</name>
    <dbReference type="NCBI Taxonomy" id="703497"/>
    <lineage>
        <taxon>Eukaryota</taxon>
        <taxon>Fungi</taxon>
        <taxon>Dikarya</taxon>
        <taxon>Ascomycota</taxon>
        <taxon>Pezizomycotina</taxon>
        <taxon>Dothideomycetes</taxon>
        <taxon>Dothideomycetes incertae sedis</taxon>
        <taxon>Microthyriales</taxon>
        <taxon>Microthyriaceae</taxon>
        <taxon>Microthyrium</taxon>
    </lineage>
</organism>